<evidence type="ECO:0000256" key="3">
    <source>
        <dbReference type="ARBA" id="ARBA00019618"/>
    </source>
</evidence>
<feature type="compositionally biased region" description="Basic and acidic residues" evidence="12">
    <location>
        <begin position="727"/>
        <end position="736"/>
    </location>
</feature>
<evidence type="ECO:0000259" key="13">
    <source>
        <dbReference type="Pfam" id="PF06333"/>
    </source>
</evidence>
<dbReference type="RefSeq" id="XP_058346130.1">
    <property type="nucleotide sequence ID" value="XM_058483041.1"/>
</dbReference>
<keyword evidence="17" id="KW-1185">Reference proteome</keyword>
<feature type="compositionally biased region" description="Low complexity" evidence="12">
    <location>
        <begin position="1420"/>
        <end position="1434"/>
    </location>
</feature>
<gene>
    <name evidence="16" type="ORF">O0I10_002966</name>
</gene>
<evidence type="ECO:0000259" key="15">
    <source>
        <dbReference type="Pfam" id="PF18296"/>
    </source>
</evidence>
<feature type="region of interest" description="Disordered" evidence="12">
    <location>
        <begin position="950"/>
        <end position="970"/>
    </location>
</feature>
<comment type="subcellular location">
    <subcellularLocation>
        <location evidence="1 11">Nucleus</location>
    </subcellularLocation>
</comment>
<dbReference type="InterPro" id="IPR041285">
    <property type="entry name" value="MID_MedPIWI"/>
</dbReference>
<evidence type="ECO:0000256" key="4">
    <source>
        <dbReference type="ARBA" id="ARBA00022491"/>
    </source>
</evidence>
<evidence type="ECO:0000256" key="8">
    <source>
        <dbReference type="ARBA" id="ARBA00023242"/>
    </source>
</evidence>
<dbReference type="PANTHER" id="PTHR48249">
    <property type="entry name" value="MEDIATOR OF RNA POLYMERASE II TRANSCRIPTION SUBUNIT 13"/>
    <property type="match status" value="1"/>
</dbReference>
<feature type="compositionally biased region" description="Polar residues" evidence="12">
    <location>
        <begin position="714"/>
        <end position="724"/>
    </location>
</feature>
<accession>A0AAD7VB55</accession>
<feature type="compositionally biased region" description="Basic and acidic residues" evidence="12">
    <location>
        <begin position="744"/>
        <end position="760"/>
    </location>
</feature>
<dbReference type="Pfam" id="PF18296">
    <property type="entry name" value="MID_MedPIWI"/>
    <property type="match status" value="1"/>
</dbReference>
<dbReference type="InterPro" id="IPR051139">
    <property type="entry name" value="Mediator_complx_sub13"/>
</dbReference>
<evidence type="ECO:0000256" key="2">
    <source>
        <dbReference type="ARBA" id="ARBA00009354"/>
    </source>
</evidence>
<evidence type="ECO:0000313" key="16">
    <source>
        <dbReference type="EMBL" id="KAJ8661217.1"/>
    </source>
</evidence>
<evidence type="ECO:0000256" key="12">
    <source>
        <dbReference type="SAM" id="MobiDB-lite"/>
    </source>
</evidence>
<feature type="compositionally biased region" description="Low complexity" evidence="12">
    <location>
        <begin position="770"/>
        <end position="798"/>
    </location>
</feature>
<evidence type="ECO:0000313" key="17">
    <source>
        <dbReference type="Proteomes" id="UP001234581"/>
    </source>
</evidence>
<feature type="compositionally biased region" description="Polar residues" evidence="12">
    <location>
        <begin position="567"/>
        <end position="576"/>
    </location>
</feature>
<dbReference type="PANTHER" id="PTHR48249:SF3">
    <property type="entry name" value="MEDIATOR OF RNA POLYMERASE II TRANSCRIPTION SUBUNIT 13"/>
    <property type="match status" value="1"/>
</dbReference>
<comment type="similarity">
    <text evidence="2 11">Belongs to the Mediator complex subunit 13 family.</text>
</comment>
<feature type="region of interest" description="Disordered" evidence="12">
    <location>
        <begin position="540"/>
        <end position="587"/>
    </location>
</feature>
<feature type="region of interest" description="Disordered" evidence="12">
    <location>
        <begin position="121"/>
        <end position="141"/>
    </location>
</feature>
<evidence type="ECO:0000256" key="10">
    <source>
        <dbReference type="ARBA" id="ARBA00032008"/>
    </source>
</evidence>
<dbReference type="InterPro" id="IPR009401">
    <property type="entry name" value="Med13_C"/>
</dbReference>
<feature type="domain" description="MID" evidence="15">
    <location>
        <begin position="1056"/>
        <end position="1223"/>
    </location>
</feature>
<keyword evidence="4 11" id="KW-0678">Repressor</keyword>
<keyword evidence="5 11" id="KW-0805">Transcription regulation</keyword>
<feature type="region of interest" description="Disordered" evidence="12">
    <location>
        <begin position="712"/>
        <end position="806"/>
    </location>
</feature>
<keyword evidence="6 11" id="KW-0010">Activator</keyword>
<comment type="subunit">
    <text evidence="11">Component of the SRB8-11 complex, which itself associates with the Mediator complex.</text>
</comment>
<dbReference type="Pfam" id="PF11597">
    <property type="entry name" value="Med13_N"/>
    <property type="match status" value="1"/>
</dbReference>
<dbReference type="GO" id="GO:0016592">
    <property type="term" value="C:mediator complex"/>
    <property type="evidence" value="ECO:0007669"/>
    <property type="project" value="InterPro"/>
</dbReference>
<sequence>MVTDASLTNIFVVNGVSHIRYRAYTNACQRSTLLSCLKTQASGSNPLIQAYHDLCQLNIPCTWRMTPRVNQSRDSLSLELWVFWFEDRHTGIIDANQHLTELEETKMGSFTWDKIISSKGGSASSSPSSNGKASQQPRAKSLVSLPEEYKLFIKSVRNLVNRAMLSKGAIPLGDFFILQHNDNDTGLFQASLPASITSTMVGCAYNTYVTGTDLVFRPYTRQLRLRALVNEDLDNYGLKVILSPSGEQACLTSYVSEISEQVQDETIREWSSLYNMPIQHLTTPCTSEPTPALPSLVAIRTKTNATALYPAKLVFVPTSTRQSSARMAGMDGVFSCDRGLTRDIGKDWNRWSWINEMNQNNNNMPPQDGCRIDYWSLDDSAGRIMDALAAGNPMHEFAVLKKALDQQTVPAVRSKAAASRRSSAHDMATTTTTAMDGTQNDSLVDFIMRNFSNPADEDTPMTMESALEDSAPSAPYTVTPTDQHPDETPVITQDIATTEDAFGLGYGNGMFATERWDNDMDDNFDNFDFDVTEADFDFFKSEKKQPQPQPQPSCSMMDLDKPEPVSDSMNVSTLAPTTTSTTTDNVVPDAIKSEPFDLSAQPVAPMPTEEVAHPPPQQAQSSTSPMACDTTPVASSDAGISTTAPGTVDMSICTTPDIRQHTYQQSIPHVVTTSKAGYGMDNLNMIPKDFSAVAFPMGVDDAKYMDGGKFDYKSPSNDIGTSETTDQDVKLNRYRPDYVPPKILVDEAKREEEKNNTDDGKNEDDDDASETGSTSTNTSSSDESDQSDASSSDVSLSSHGDEQSGDVLERIQNAQMTYIRRLLGDIKNRPKRHRVGNLVMDYDSPFPTSIMDTIQPEKMNPDDIASLDQLCQQAVWGGYPFAGELPESMSGSSDGVCAREDATTIVTRQTTLIQSIRGDITHVPSLPSTCVRAVQGFKCLLEEVFSQQTPDGAAPADVSDAMDSPSTTTSTLVGGVSIKGPLKVQEYYQLLETTPTQSRYYGKFQVKKKRSTEPDLQSLGPPDIVVGRNDDWLEGSPGMIHVWEKIKLEPYSFKNNIRYFALYPDNQEMTKAVSTFIANLSCAYEVCNLGTHLPGRAEPFTGGVAAVPLHANTSWTTAYNDACEKLGTTLGMTNMLAQERNTTNIVIYLINPSTQLSSNLALSRAFRTLVSAYTAVYRRFGRATIHPRALAMQIIPAEHVLRMGESCTMPVFKDIAFSVYSQCHSTLQRTKKVDSTRSHSLLYTPPWVIAQRVPDTIRFSFKRPLVPYPTVIVDSDAMLHMVYSFSLDRRWMITVWTDHRGELIEFAVLEIQAAVVAGKPNGSPLVQVFAEAWSRTKKLAHRTGFSWQYAIAKMGLIFESELQAWEDVLCSAGDHDEKVAIVCIDIDSPLTIDMFLSNTNNSLSAEELTAQAMSQLSERYTYSSSSSSPTPTDSPRSKENKTKPQPAMDPSTLLILLNHRMAYSRQRVNIYQGDLSMESMNELDRWMLPLSSGYLVKQNSSQEAAVSCRQPSILELHLVYNKQSRNARTALREIMKQYNALSYVNHPPSYARMHASMLPNHLVLVERLTRILLVVGS</sequence>
<keyword evidence="7 11" id="KW-0804">Transcription</keyword>
<evidence type="ECO:0000256" key="9">
    <source>
        <dbReference type="ARBA" id="ARBA00025661"/>
    </source>
</evidence>
<dbReference type="GeneID" id="83210379"/>
<evidence type="ECO:0000256" key="7">
    <source>
        <dbReference type="ARBA" id="ARBA00023163"/>
    </source>
</evidence>
<dbReference type="InterPro" id="IPR021643">
    <property type="entry name" value="Mediator_Med13_N"/>
</dbReference>
<dbReference type="EMBL" id="JARTCD010000009">
    <property type="protein sequence ID" value="KAJ8661217.1"/>
    <property type="molecule type" value="Genomic_DNA"/>
</dbReference>
<comment type="caution">
    <text evidence="16">The sequence shown here is derived from an EMBL/GenBank/DDBJ whole genome shotgun (WGS) entry which is preliminary data.</text>
</comment>
<feature type="compositionally biased region" description="Low complexity" evidence="12">
    <location>
        <begin position="121"/>
        <end position="134"/>
    </location>
</feature>
<feature type="region of interest" description="Disordered" evidence="12">
    <location>
        <begin position="415"/>
        <end position="436"/>
    </location>
</feature>
<feature type="domain" description="Mediator complex subunit Med13 C-terminal" evidence="13">
    <location>
        <begin position="1243"/>
        <end position="1565"/>
    </location>
</feature>
<dbReference type="GO" id="GO:0045944">
    <property type="term" value="P:positive regulation of transcription by RNA polymerase II"/>
    <property type="evidence" value="ECO:0007669"/>
    <property type="project" value="TreeGrafter"/>
</dbReference>
<organism evidence="16 17">
    <name type="scientific">Lichtheimia ornata</name>
    <dbReference type="NCBI Taxonomy" id="688661"/>
    <lineage>
        <taxon>Eukaryota</taxon>
        <taxon>Fungi</taxon>
        <taxon>Fungi incertae sedis</taxon>
        <taxon>Mucoromycota</taxon>
        <taxon>Mucoromycotina</taxon>
        <taxon>Mucoromycetes</taxon>
        <taxon>Mucorales</taxon>
        <taxon>Lichtheimiaceae</taxon>
        <taxon>Lichtheimia</taxon>
    </lineage>
</organism>
<feature type="region of interest" description="Disordered" evidence="12">
    <location>
        <begin position="605"/>
        <end position="642"/>
    </location>
</feature>
<reference evidence="16 17" key="1">
    <citation type="submission" date="2023-03" db="EMBL/GenBank/DDBJ databases">
        <title>Genome sequence of Lichtheimia ornata CBS 291.66.</title>
        <authorList>
            <person name="Mohabir J.T."/>
            <person name="Shea T.P."/>
            <person name="Kurbessoian T."/>
            <person name="Berby B."/>
            <person name="Fontaine J."/>
            <person name="Livny J."/>
            <person name="Gnirke A."/>
            <person name="Stajich J.E."/>
            <person name="Cuomo C.A."/>
        </authorList>
    </citation>
    <scope>NUCLEOTIDE SEQUENCE [LARGE SCALE GENOMIC DNA]</scope>
    <source>
        <strain evidence="16">CBS 291.66</strain>
    </source>
</reference>
<feature type="compositionally biased region" description="Polar residues" evidence="12">
    <location>
        <begin position="632"/>
        <end position="642"/>
    </location>
</feature>
<evidence type="ECO:0000259" key="14">
    <source>
        <dbReference type="Pfam" id="PF11597"/>
    </source>
</evidence>
<name>A0AAD7VB55_9FUNG</name>
<proteinExistence type="inferred from homology"/>
<feature type="region of interest" description="Disordered" evidence="12">
    <location>
        <begin position="1420"/>
        <end position="1449"/>
    </location>
</feature>
<evidence type="ECO:0000256" key="11">
    <source>
        <dbReference type="RuleBase" id="RU364134"/>
    </source>
</evidence>
<evidence type="ECO:0000256" key="6">
    <source>
        <dbReference type="ARBA" id="ARBA00023159"/>
    </source>
</evidence>
<protein>
    <recommendedName>
        <fullName evidence="3 11">Mediator of RNA polymerase II transcription subunit 13</fullName>
    </recommendedName>
    <alternativeName>
        <fullName evidence="10 11">Mediator complex subunit 13</fullName>
    </alternativeName>
</protein>
<dbReference type="Proteomes" id="UP001234581">
    <property type="component" value="Unassembled WGS sequence"/>
</dbReference>
<comment type="function">
    <text evidence="9 11">Component of the SRB8-11 complex. The SRB8-11 complex is a regulatory module of the Mediator complex which is itself involved in regulation of basal and activated RNA polymerase II-dependent transcription. The SRB8-11 complex may be involved in the transcriptional repression of a subset of genes regulated by Mediator. It may inhibit the association of the Mediator complex with RNA polymerase II to form the holoenzyme complex.</text>
</comment>
<evidence type="ECO:0000256" key="5">
    <source>
        <dbReference type="ARBA" id="ARBA00023015"/>
    </source>
</evidence>
<dbReference type="Pfam" id="PF06333">
    <property type="entry name" value="Med13_C"/>
    <property type="match status" value="1"/>
</dbReference>
<evidence type="ECO:0000256" key="1">
    <source>
        <dbReference type="ARBA" id="ARBA00004123"/>
    </source>
</evidence>
<keyword evidence="8 11" id="KW-0539">Nucleus</keyword>
<dbReference type="GO" id="GO:0003713">
    <property type="term" value="F:transcription coactivator activity"/>
    <property type="evidence" value="ECO:0007669"/>
    <property type="project" value="TreeGrafter"/>
</dbReference>
<feature type="domain" description="Mediator complex subunit Med13 N-terminal" evidence="14">
    <location>
        <begin position="6"/>
        <end position="271"/>
    </location>
</feature>